<dbReference type="Pfam" id="PF00677">
    <property type="entry name" value="Lum_binding"/>
    <property type="match status" value="2"/>
</dbReference>
<evidence type="ECO:0000256" key="4">
    <source>
        <dbReference type="ARBA" id="ARBA00011233"/>
    </source>
</evidence>
<dbReference type="NCBIfam" id="TIGR00187">
    <property type="entry name" value="ribE"/>
    <property type="match status" value="1"/>
</dbReference>
<reference evidence="13 14" key="2">
    <citation type="journal article" date="2022" name="Mar. Drugs">
        <title>Bioassay-Guided Fractionation Leads to the Detection of Cholic Acid Generated by the Rare Thalassomonas sp.</title>
        <authorList>
            <person name="Pheiffer F."/>
            <person name="Schneider Y.K."/>
            <person name="Hansen E.H."/>
            <person name="Andersen J.H."/>
            <person name="Isaksson J."/>
            <person name="Busche T."/>
            <person name="R C."/>
            <person name="Kalinowski J."/>
            <person name="Zyl L.V."/>
            <person name="Trindade M."/>
        </authorList>
    </citation>
    <scope>NUCLEOTIDE SEQUENCE [LARGE SCALE GENOMIC DNA]</scope>
    <source>
        <strain evidence="13 14">A5K-106</strain>
    </source>
</reference>
<dbReference type="InterPro" id="IPR026017">
    <property type="entry name" value="Lumazine-bd_dom"/>
</dbReference>
<accession>A0AAF0C4K5</accession>
<feature type="repeat" description="Lumazine-binding" evidence="11">
    <location>
        <begin position="98"/>
        <end position="194"/>
    </location>
</feature>
<comment type="catalytic activity">
    <reaction evidence="1">
        <text>2 6,7-dimethyl-8-(1-D-ribityl)lumazine + H(+) = 5-amino-6-(D-ribitylamino)uracil + riboflavin</text>
        <dbReference type="Rhea" id="RHEA:20772"/>
        <dbReference type="ChEBI" id="CHEBI:15378"/>
        <dbReference type="ChEBI" id="CHEBI:15934"/>
        <dbReference type="ChEBI" id="CHEBI:57986"/>
        <dbReference type="ChEBI" id="CHEBI:58201"/>
        <dbReference type="EC" id="2.5.1.9"/>
    </reaction>
</comment>
<evidence type="ECO:0000256" key="10">
    <source>
        <dbReference type="NCBIfam" id="TIGR00187"/>
    </source>
</evidence>
<dbReference type="NCBIfam" id="NF006767">
    <property type="entry name" value="PRK09289.1"/>
    <property type="match status" value="1"/>
</dbReference>
<comment type="pathway">
    <text evidence="3">Cofactor biosynthesis; riboflavin biosynthesis; riboflavin from 2-hydroxy-3-oxobutyl phosphate and 5-amino-6-(D-ribitylamino)uracil: step 2/2.</text>
</comment>
<dbReference type="RefSeq" id="WP_044833640.1">
    <property type="nucleotide sequence ID" value="NZ_CP059735.1"/>
</dbReference>
<dbReference type="PANTHER" id="PTHR21098">
    <property type="entry name" value="RIBOFLAVIN SYNTHASE ALPHA CHAIN"/>
    <property type="match status" value="1"/>
</dbReference>
<comment type="subunit">
    <text evidence="4">Homotrimer.</text>
</comment>
<evidence type="ECO:0000256" key="6">
    <source>
        <dbReference type="ARBA" id="ARBA00013950"/>
    </source>
</evidence>
<proteinExistence type="predicted"/>
<evidence type="ECO:0000256" key="7">
    <source>
        <dbReference type="ARBA" id="ARBA00022619"/>
    </source>
</evidence>
<keyword evidence="8 13" id="KW-0808">Transferase</keyword>
<dbReference type="GO" id="GO:0009231">
    <property type="term" value="P:riboflavin biosynthetic process"/>
    <property type="evidence" value="ECO:0007669"/>
    <property type="project" value="UniProtKB-KW"/>
</dbReference>
<evidence type="ECO:0000256" key="1">
    <source>
        <dbReference type="ARBA" id="ARBA00000968"/>
    </source>
</evidence>
<protein>
    <recommendedName>
        <fullName evidence="6 10">Riboflavin synthase</fullName>
        <ecNumber evidence="5 10">2.5.1.9</ecNumber>
    </recommendedName>
</protein>
<dbReference type="GO" id="GO:0004746">
    <property type="term" value="F:riboflavin synthase activity"/>
    <property type="evidence" value="ECO:0007669"/>
    <property type="project" value="UniProtKB-UniRule"/>
</dbReference>
<evidence type="ECO:0000259" key="12">
    <source>
        <dbReference type="PROSITE" id="PS51177"/>
    </source>
</evidence>
<dbReference type="FunFam" id="2.40.30.20:FF:000003">
    <property type="entry name" value="Riboflavin synthase, alpha subunit"/>
    <property type="match status" value="1"/>
</dbReference>
<dbReference type="Gene3D" id="2.40.30.20">
    <property type="match status" value="2"/>
</dbReference>
<gene>
    <name evidence="13" type="ORF">SG35_005560</name>
</gene>
<dbReference type="PIRSF" id="PIRSF000498">
    <property type="entry name" value="Riboflavin_syn_A"/>
    <property type="match status" value="1"/>
</dbReference>
<keyword evidence="14" id="KW-1185">Reference proteome</keyword>
<reference evidence="13 14" key="1">
    <citation type="journal article" date="2015" name="Genome Announc.">
        <title>Draft Genome Sequences of Marine Isolates of Thalassomonas viridans and Thalassomonas actiniarum.</title>
        <authorList>
            <person name="Olonade I."/>
            <person name="van Zyl L.J."/>
            <person name="Trindade M."/>
        </authorList>
    </citation>
    <scope>NUCLEOTIDE SEQUENCE [LARGE SCALE GENOMIC DNA]</scope>
    <source>
        <strain evidence="13 14">A5K-106</strain>
    </source>
</reference>
<dbReference type="EMBL" id="CP059735">
    <property type="protein sequence ID" value="WDE00121.1"/>
    <property type="molecule type" value="Genomic_DNA"/>
</dbReference>
<dbReference type="KEGG" id="tact:SG35_005560"/>
<dbReference type="NCBIfam" id="NF009566">
    <property type="entry name" value="PRK13020.1"/>
    <property type="match status" value="1"/>
</dbReference>
<dbReference type="FunFam" id="2.40.30.20:FF:000004">
    <property type="entry name" value="Riboflavin synthase, alpha subunit"/>
    <property type="match status" value="1"/>
</dbReference>
<evidence type="ECO:0000256" key="8">
    <source>
        <dbReference type="ARBA" id="ARBA00022679"/>
    </source>
</evidence>
<evidence type="ECO:0000256" key="5">
    <source>
        <dbReference type="ARBA" id="ARBA00012827"/>
    </source>
</evidence>
<evidence type="ECO:0000313" key="13">
    <source>
        <dbReference type="EMBL" id="WDE00121.1"/>
    </source>
</evidence>
<evidence type="ECO:0000313" key="14">
    <source>
        <dbReference type="Proteomes" id="UP000032568"/>
    </source>
</evidence>
<dbReference type="CDD" id="cd00402">
    <property type="entry name" value="Riboflavin_synthase_like"/>
    <property type="match status" value="1"/>
</dbReference>
<evidence type="ECO:0000256" key="3">
    <source>
        <dbReference type="ARBA" id="ARBA00004887"/>
    </source>
</evidence>
<dbReference type="EC" id="2.5.1.9" evidence="5 10"/>
<feature type="repeat" description="Lumazine-binding" evidence="11">
    <location>
        <begin position="1"/>
        <end position="97"/>
    </location>
</feature>
<comment type="function">
    <text evidence="2">Catalyzes the dismutation of two molecules of 6,7-dimethyl-8-ribityllumazine, resulting in the formation of riboflavin and 5-amino-6-(D-ribitylamino)uracil.</text>
</comment>
<evidence type="ECO:0000256" key="2">
    <source>
        <dbReference type="ARBA" id="ARBA00002803"/>
    </source>
</evidence>
<organism evidence="13 14">
    <name type="scientific">Thalassomonas actiniarum</name>
    <dbReference type="NCBI Taxonomy" id="485447"/>
    <lineage>
        <taxon>Bacteria</taxon>
        <taxon>Pseudomonadati</taxon>
        <taxon>Pseudomonadota</taxon>
        <taxon>Gammaproteobacteria</taxon>
        <taxon>Alteromonadales</taxon>
        <taxon>Colwelliaceae</taxon>
        <taxon>Thalassomonas</taxon>
    </lineage>
</organism>
<dbReference type="Proteomes" id="UP000032568">
    <property type="component" value="Chromosome"/>
</dbReference>
<dbReference type="InterPro" id="IPR017938">
    <property type="entry name" value="Riboflavin_synthase-like_b-brl"/>
</dbReference>
<evidence type="ECO:0000256" key="9">
    <source>
        <dbReference type="ARBA" id="ARBA00022737"/>
    </source>
</evidence>
<dbReference type="AlphaFoldDB" id="A0AAF0C4K5"/>
<feature type="domain" description="Lumazine-binding" evidence="12">
    <location>
        <begin position="98"/>
        <end position="194"/>
    </location>
</feature>
<keyword evidence="9" id="KW-0677">Repeat</keyword>
<dbReference type="InterPro" id="IPR023366">
    <property type="entry name" value="ATP_synth_asu-like_sf"/>
</dbReference>
<dbReference type="PANTHER" id="PTHR21098:SF12">
    <property type="entry name" value="RIBOFLAVIN SYNTHASE"/>
    <property type="match status" value="1"/>
</dbReference>
<dbReference type="SUPFAM" id="SSF63380">
    <property type="entry name" value="Riboflavin synthase domain-like"/>
    <property type="match status" value="2"/>
</dbReference>
<sequence length="224" mass="23930">MFTGIIEATGRLSAINVNSQGARVVVQSGDLDMSDVRLGDSIATNGVCLTVVAFDSSSFSADVSTETLKRTGFVDYKVGTEVNLEKAMLASTRFGGHMVSGHVDALSQVISIEHKGNSIDYWLAMPADLAPYIAEKGSVTIDGVSLTVNGLTADSFRITIVPHTQQETIIKSYQAGTRVNLEVDLIARYLERLLLARSGELTPEATSKPSGVTEELLKKSGFLS</sequence>
<keyword evidence="7" id="KW-0686">Riboflavin biosynthesis</keyword>
<evidence type="ECO:0000256" key="11">
    <source>
        <dbReference type="PROSITE-ProRule" id="PRU00524"/>
    </source>
</evidence>
<dbReference type="InterPro" id="IPR001783">
    <property type="entry name" value="Lumazine-bd"/>
</dbReference>
<feature type="domain" description="Lumazine-binding" evidence="12">
    <location>
        <begin position="1"/>
        <end position="97"/>
    </location>
</feature>
<name>A0AAF0C4K5_9GAMM</name>
<dbReference type="PROSITE" id="PS51177">
    <property type="entry name" value="LUMAZINE_BIND"/>
    <property type="match status" value="2"/>
</dbReference>